<dbReference type="RefSeq" id="WP_266598281.1">
    <property type="nucleotide sequence ID" value="NZ_JAPHNL010000079.1"/>
</dbReference>
<reference evidence="2" key="1">
    <citation type="submission" date="2022-10" db="EMBL/GenBank/DDBJ databases">
        <title>Streptomyces beihaiensis sp. nov., a chitin degrading actinobacterium, isolated from shrimp pond soil.</title>
        <authorList>
            <person name="Xie J."/>
            <person name="Shen N."/>
        </authorList>
    </citation>
    <scope>NUCLEOTIDE SEQUENCE</scope>
    <source>
        <strain evidence="2">GXMU-J5</strain>
    </source>
</reference>
<evidence type="ECO:0000313" key="2">
    <source>
        <dbReference type="EMBL" id="MCX3060015.1"/>
    </source>
</evidence>
<keyword evidence="3" id="KW-1185">Reference proteome</keyword>
<dbReference type="EMBL" id="JAPHNL010000079">
    <property type="protein sequence ID" value="MCX3060015.1"/>
    <property type="molecule type" value="Genomic_DNA"/>
</dbReference>
<dbReference type="Proteomes" id="UP001163064">
    <property type="component" value="Unassembled WGS sequence"/>
</dbReference>
<gene>
    <name evidence="2" type="ORF">OFY01_09610</name>
</gene>
<name>A0ABT3TTA3_9ACTN</name>
<accession>A0ABT3TTA3</accession>
<proteinExistence type="predicted"/>
<organism evidence="2 3">
    <name type="scientific">Streptomyces beihaiensis</name>
    <dbReference type="NCBI Taxonomy" id="2984495"/>
    <lineage>
        <taxon>Bacteria</taxon>
        <taxon>Bacillati</taxon>
        <taxon>Actinomycetota</taxon>
        <taxon>Actinomycetes</taxon>
        <taxon>Kitasatosporales</taxon>
        <taxon>Streptomycetaceae</taxon>
        <taxon>Streptomyces</taxon>
    </lineage>
</organism>
<evidence type="ECO:0000256" key="1">
    <source>
        <dbReference type="SAM" id="MobiDB-lite"/>
    </source>
</evidence>
<sequence>MSATADHADTQGLVERLGFAAGQVVQEIGYDDDVDMELRESIEKVIGEDGELVDEDYDDVADAVVLWFREDDGDLTDALVDAIAYIEEGGPIVLLTPKTGRDGYVEPSEVSDAANTAGLTASKSVSVGKDWSGSRLATPKAAAAKKR</sequence>
<protein>
    <submittedName>
        <fullName evidence="2">DUF3052 domain-containing protein</fullName>
    </submittedName>
</protein>
<comment type="caution">
    <text evidence="2">The sequence shown here is derived from an EMBL/GenBank/DDBJ whole genome shotgun (WGS) entry which is preliminary data.</text>
</comment>
<dbReference type="Pfam" id="PF11253">
    <property type="entry name" value="DUF3052"/>
    <property type="match status" value="1"/>
</dbReference>
<feature type="region of interest" description="Disordered" evidence="1">
    <location>
        <begin position="124"/>
        <end position="147"/>
    </location>
</feature>
<evidence type="ECO:0000313" key="3">
    <source>
        <dbReference type="Proteomes" id="UP001163064"/>
    </source>
</evidence>
<dbReference type="InterPro" id="IPR021412">
    <property type="entry name" value="DUF3052"/>
</dbReference>